<evidence type="ECO:0000256" key="2">
    <source>
        <dbReference type="ARBA" id="ARBA00023015"/>
    </source>
</evidence>
<proteinExistence type="predicted"/>
<reference evidence="7" key="2">
    <citation type="submission" date="2023-11" db="EMBL/GenBank/DDBJ databases">
        <title>MicrobeMod: A computational toolkit for identifying prokaryotic methylation and restriction-modification with nanopore sequencing.</title>
        <authorList>
            <person name="Crits-Christoph A."/>
            <person name="Kang S.C."/>
            <person name="Lee H."/>
            <person name="Ostrov N."/>
        </authorList>
    </citation>
    <scope>NUCLEOTIDE SEQUENCE</scope>
    <source>
        <strain evidence="7">ATCC 51242</strain>
    </source>
</reference>
<keyword evidence="1" id="KW-0678">Repressor</keyword>
<dbReference type="EMBL" id="JAWXXX010000001">
    <property type="protein sequence ID" value="MDX5893537.1"/>
    <property type="molecule type" value="Genomic_DNA"/>
</dbReference>
<evidence type="ECO:0000313" key="6">
    <source>
        <dbReference type="EMBL" id="AHY46127.1"/>
    </source>
</evidence>
<dbReference type="InterPro" id="IPR000843">
    <property type="entry name" value="HTH_LacI"/>
</dbReference>
<gene>
    <name evidence="6" type="ORF">RradSPS_0844</name>
    <name evidence="7" type="ORF">SIL72_05780</name>
</gene>
<dbReference type="AlphaFoldDB" id="A0A023X0Z6"/>
<dbReference type="Pfam" id="PF00356">
    <property type="entry name" value="LacI"/>
    <property type="match status" value="1"/>
</dbReference>
<reference evidence="6 8" key="1">
    <citation type="submission" date="2014-03" db="EMBL/GenBank/DDBJ databases">
        <title>Complete genome sequence of the Radio-Resistant Rubrobacter radiotolerans RSPS-4.</title>
        <authorList>
            <person name="Egas C.C."/>
            <person name="Barroso C.C."/>
            <person name="Froufe H.J.C."/>
            <person name="Pacheco J.J."/>
            <person name="Albuquerque L.L."/>
            <person name="da Costa M.M.S."/>
        </authorList>
    </citation>
    <scope>NUCLEOTIDE SEQUENCE [LARGE SCALE GENOMIC DNA]</scope>
    <source>
        <strain evidence="6 8">RSPS-4</strain>
    </source>
</reference>
<dbReference type="Gene3D" id="1.10.260.40">
    <property type="entry name" value="lambda repressor-like DNA-binding domains"/>
    <property type="match status" value="1"/>
</dbReference>
<evidence type="ECO:0000313" key="8">
    <source>
        <dbReference type="Proteomes" id="UP000025229"/>
    </source>
</evidence>
<evidence type="ECO:0000256" key="4">
    <source>
        <dbReference type="ARBA" id="ARBA00023163"/>
    </source>
</evidence>
<keyword evidence="3 7" id="KW-0238">DNA-binding</keyword>
<dbReference type="OrthoDB" id="37081at2"/>
<evidence type="ECO:0000313" key="7">
    <source>
        <dbReference type="EMBL" id="MDX5893537.1"/>
    </source>
</evidence>
<dbReference type="EMBL" id="CP007514">
    <property type="protein sequence ID" value="AHY46127.1"/>
    <property type="molecule type" value="Genomic_DNA"/>
</dbReference>
<dbReference type="InterPro" id="IPR046335">
    <property type="entry name" value="LacI/GalR-like_sensor"/>
</dbReference>
<dbReference type="PROSITE" id="PS50932">
    <property type="entry name" value="HTH_LACI_2"/>
    <property type="match status" value="1"/>
</dbReference>
<protein>
    <submittedName>
        <fullName evidence="7">LacI family DNA-binding transcriptional regulator</fullName>
    </submittedName>
    <submittedName>
        <fullName evidence="6">Transcriptional regulators</fullName>
    </submittedName>
</protein>
<dbReference type="Proteomes" id="UP001281130">
    <property type="component" value="Unassembled WGS sequence"/>
</dbReference>
<dbReference type="RefSeq" id="WP_038680923.1">
    <property type="nucleotide sequence ID" value="NZ_CP007514.1"/>
</dbReference>
<evidence type="ECO:0000256" key="3">
    <source>
        <dbReference type="ARBA" id="ARBA00023125"/>
    </source>
</evidence>
<dbReference type="GO" id="GO:0000976">
    <property type="term" value="F:transcription cis-regulatory region binding"/>
    <property type="evidence" value="ECO:0007669"/>
    <property type="project" value="TreeGrafter"/>
</dbReference>
<dbReference type="PANTHER" id="PTHR30146">
    <property type="entry name" value="LACI-RELATED TRANSCRIPTIONAL REPRESSOR"/>
    <property type="match status" value="1"/>
</dbReference>
<dbReference type="PATRIC" id="fig|42256.3.peg.856"/>
<dbReference type="Pfam" id="PF13377">
    <property type="entry name" value="Peripla_BP_3"/>
    <property type="match status" value="1"/>
</dbReference>
<dbReference type="PANTHER" id="PTHR30146:SF148">
    <property type="entry name" value="HTH-TYPE TRANSCRIPTIONAL REPRESSOR PURR-RELATED"/>
    <property type="match status" value="1"/>
</dbReference>
<dbReference type="eggNOG" id="COG1609">
    <property type="taxonomic scope" value="Bacteria"/>
</dbReference>
<dbReference type="Proteomes" id="UP000025229">
    <property type="component" value="Chromosome"/>
</dbReference>
<dbReference type="HOGENOM" id="CLU_037628_6_1_11"/>
<evidence type="ECO:0000256" key="1">
    <source>
        <dbReference type="ARBA" id="ARBA00022491"/>
    </source>
</evidence>
<evidence type="ECO:0000259" key="5">
    <source>
        <dbReference type="PROSITE" id="PS50932"/>
    </source>
</evidence>
<dbReference type="SUPFAM" id="SSF47413">
    <property type="entry name" value="lambda repressor-like DNA-binding domains"/>
    <property type="match status" value="1"/>
</dbReference>
<dbReference type="KEGG" id="rrd:RradSPS_0844"/>
<keyword evidence="2" id="KW-0805">Transcription regulation</keyword>
<dbReference type="InterPro" id="IPR028082">
    <property type="entry name" value="Peripla_BP_I"/>
</dbReference>
<dbReference type="InterPro" id="IPR010982">
    <property type="entry name" value="Lambda_DNA-bd_dom_sf"/>
</dbReference>
<dbReference type="Gene3D" id="3.40.50.2300">
    <property type="match status" value="2"/>
</dbReference>
<organism evidence="6 8">
    <name type="scientific">Rubrobacter radiotolerans</name>
    <name type="common">Arthrobacter radiotolerans</name>
    <dbReference type="NCBI Taxonomy" id="42256"/>
    <lineage>
        <taxon>Bacteria</taxon>
        <taxon>Bacillati</taxon>
        <taxon>Actinomycetota</taxon>
        <taxon>Rubrobacteria</taxon>
        <taxon>Rubrobacterales</taxon>
        <taxon>Rubrobacteraceae</taxon>
        <taxon>Rubrobacter</taxon>
    </lineage>
</organism>
<keyword evidence="8" id="KW-1185">Reference proteome</keyword>
<name>A0A023X0Z6_RUBRA</name>
<dbReference type="STRING" id="42256.RradSPS_0844"/>
<feature type="domain" description="HTH lacI-type" evidence="5">
    <location>
        <begin position="2"/>
        <end position="56"/>
    </location>
</feature>
<dbReference type="CDD" id="cd01392">
    <property type="entry name" value="HTH_LacI"/>
    <property type="match status" value="1"/>
</dbReference>
<accession>A0A023X0Z6</accession>
<dbReference type="SUPFAM" id="SSF53822">
    <property type="entry name" value="Periplasmic binding protein-like I"/>
    <property type="match status" value="1"/>
</dbReference>
<dbReference type="GO" id="GO:0003700">
    <property type="term" value="F:DNA-binding transcription factor activity"/>
    <property type="evidence" value="ECO:0007669"/>
    <property type="project" value="TreeGrafter"/>
</dbReference>
<dbReference type="SMART" id="SM00354">
    <property type="entry name" value="HTH_LACI"/>
    <property type="match status" value="1"/>
</dbReference>
<sequence length="342" mass="37074">MTNIKDVAREAGVSVATVSRTFSGSTPVSEPVRERVIQTARRLGYRPNALARSLRGEGTKTLGLVIPNILNPFFTTVARAVENAAWDEGYSIMLGNTGEDVVKEARYLEDLLQRQIDGLIISPVRSDSGHLRSLVEEVPVILLDRTAQGVEAPVVRADGRRAVGELVEYLASLGHERLAVISGPRATVSGDERLSTFVEVARRKGLSVPPEYVRVGDFQRESGARAMRELLDLDELPSAVFVSNNRMAFGALREIRARGLSIPEDLSFASFDDVGWFDLLDPPVTAIAQPVVQLGTAAAGMLTKLLAGERVESVIFDAELVVRGSCAAPPKRSGRDRSRESA</sequence>
<keyword evidence="4" id="KW-0804">Transcription</keyword>